<proteinExistence type="predicted"/>
<name>A0A1N6JMS3_9BURK</name>
<keyword evidence="2" id="KW-1185">Reference proteome</keyword>
<dbReference type="Proteomes" id="UP000185151">
    <property type="component" value="Unassembled WGS sequence"/>
</dbReference>
<protein>
    <recommendedName>
        <fullName evidence="3">DUF4031 domain-containing protein</fullName>
    </recommendedName>
</protein>
<gene>
    <name evidence="1" type="ORF">SAMN05444165_3345</name>
</gene>
<evidence type="ECO:0008006" key="3">
    <source>
        <dbReference type="Google" id="ProtNLM"/>
    </source>
</evidence>
<dbReference type="AlphaFoldDB" id="A0A1N6JMS3"/>
<reference evidence="1 2" key="1">
    <citation type="submission" date="2016-11" db="EMBL/GenBank/DDBJ databases">
        <authorList>
            <person name="Jaros S."/>
            <person name="Januszkiewicz K."/>
            <person name="Wedrychowicz H."/>
        </authorList>
    </citation>
    <scope>NUCLEOTIDE SEQUENCE [LARGE SCALE GENOMIC DNA]</scope>
    <source>
        <strain evidence="1 2">GAS95</strain>
    </source>
</reference>
<dbReference type="EMBL" id="FSRU01000001">
    <property type="protein sequence ID" value="SIO45491.1"/>
    <property type="molecule type" value="Genomic_DNA"/>
</dbReference>
<sequence length="109" mass="11870">MIYVDELKSGAWSARGPQAQHCRLFSDDPTPDALFAMALQIGLDPASWIPSRAADGTFTPKGAPYYWIRPDVRAKAVAAGARRLKNKDADRLLAQVTVNVSNMPMPVAD</sequence>
<organism evidence="1 2">
    <name type="scientific">Paraburkholderia phenazinium</name>
    <dbReference type="NCBI Taxonomy" id="60549"/>
    <lineage>
        <taxon>Bacteria</taxon>
        <taxon>Pseudomonadati</taxon>
        <taxon>Pseudomonadota</taxon>
        <taxon>Betaproteobacteria</taxon>
        <taxon>Burkholderiales</taxon>
        <taxon>Burkholderiaceae</taxon>
        <taxon>Paraburkholderia</taxon>
    </lineage>
</organism>
<accession>A0A1N6JMS3</accession>
<evidence type="ECO:0000313" key="2">
    <source>
        <dbReference type="Proteomes" id="UP000185151"/>
    </source>
</evidence>
<dbReference type="RefSeq" id="WP_074296634.1">
    <property type="nucleotide sequence ID" value="NZ_FSRU01000001.1"/>
</dbReference>
<evidence type="ECO:0000313" key="1">
    <source>
        <dbReference type="EMBL" id="SIO45491.1"/>
    </source>
</evidence>